<dbReference type="NCBIfam" id="TIGR01727">
    <property type="entry name" value="oligo_HPY"/>
    <property type="match status" value="1"/>
</dbReference>
<evidence type="ECO:0000256" key="5">
    <source>
        <dbReference type="ARBA" id="ARBA00022741"/>
    </source>
</evidence>
<sequence length="367" mass="40367">MSGDARRSVGAAPDAADAPNDRRDTVFEVRGLDVAFEMSRGRSRVVRDADIDIYREETLGIVGESGSGKSMLASSLLNAVVEPGVTTGDVTYYPPDGGDPVSVLDLSESELNRFRWEEVAMVFQGAMSSFNPVTKVRTHFRETLQDHERNIPAGMDRARDLLESLYLDPDRVLDSYPHELSGGMKQRALIALSLILEPEVLVMDEPTAALDLLMQRSIVSLLRELQAEYDLTLVFITHDLPLLTKLADRITVMYAFNMIETGSTDEILYNASHPYTRALLAATPDLNVAVDEMHAIEGSKPDPVESIRGCSYHPRCPLADDDCRSEEPSMFTVESGHEVACYHYEQAAEAIPLRGDANSGRGGGTDE</sequence>
<dbReference type="PANTHER" id="PTHR43297:SF14">
    <property type="entry name" value="ATPASE AAA-TYPE CORE DOMAIN-CONTAINING PROTEIN"/>
    <property type="match status" value="1"/>
</dbReference>
<dbReference type="Proteomes" id="UP000017840">
    <property type="component" value="Unassembled WGS sequence"/>
</dbReference>
<keyword evidence="5" id="KW-0547">Nucleotide-binding</keyword>
<dbReference type="AlphaFoldDB" id="V4H8H4"/>
<protein>
    <submittedName>
        <fullName evidence="11">Oligopeptide/dipeptide ABC transporter ATPase</fullName>
    </submittedName>
</protein>
<evidence type="ECO:0000256" key="2">
    <source>
        <dbReference type="ARBA" id="ARBA00022448"/>
    </source>
</evidence>
<accession>V4H8H4</accession>
<reference evidence="11 12" key="1">
    <citation type="journal article" date="2013" name="Genome Announc.">
        <title>Draft Genome Sequence of 'Candidatus Halobonum tyrrellensis' Strain G22, Isolated from the Hypersaline Waters of Lake Tyrrell, Australia.</title>
        <authorList>
            <person name="Ugalde J.A."/>
            <person name="Narasingarao P."/>
            <person name="Kuo S."/>
            <person name="Podell S."/>
            <person name="Allen E.E."/>
        </authorList>
    </citation>
    <scope>NUCLEOTIDE SEQUENCE [LARGE SCALE GENOMIC DNA]</scope>
    <source>
        <strain evidence="11 12">G22</strain>
    </source>
</reference>
<dbReference type="InterPro" id="IPR013563">
    <property type="entry name" value="Oligopep_ABC_C"/>
</dbReference>
<dbReference type="InterPro" id="IPR050388">
    <property type="entry name" value="ABC_Ni/Peptide_Import"/>
</dbReference>
<dbReference type="InterPro" id="IPR017871">
    <property type="entry name" value="ABC_transporter-like_CS"/>
</dbReference>
<dbReference type="OrthoDB" id="18209at2157"/>
<dbReference type="SUPFAM" id="SSF52540">
    <property type="entry name" value="P-loop containing nucleoside triphosphate hydrolases"/>
    <property type="match status" value="1"/>
</dbReference>
<dbReference type="PROSITE" id="PS00211">
    <property type="entry name" value="ABC_TRANSPORTER_1"/>
    <property type="match status" value="1"/>
</dbReference>
<dbReference type="GO" id="GO:0005886">
    <property type="term" value="C:plasma membrane"/>
    <property type="evidence" value="ECO:0007669"/>
    <property type="project" value="UniProtKB-SubCell"/>
</dbReference>
<dbReference type="InterPro" id="IPR003439">
    <property type="entry name" value="ABC_transporter-like_ATP-bd"/>
</dbReference>
<keyword evidence="6" id="KW-0067">ATP-binding</keyword>
<keyword evidence="8" id="KW-0472">Membrane</keyword>
<comment type="subcellular location">
    <subcellularLocation>
        <location evidence="1">Cell membrane</location>
        <topology evidence="1">Peripheral membrane protein</topology>
    </subcellularLocation>
</comment>
<keyword evidence="7" id="KW-1278">Translocase</keyword>
<keyword evidence="2" id="KW-0813">Transport</keyword>
<keyword evidence="4" id="KW-0997">Cell inner membrane</keyword>
<evidence type="ECO:0000313" key="11">
    <source>
        <dbReference type="EMBL" id="ESP87010.1"/>
    </source>
</evidence>
<dbReference type="EMBL" id="ASGZ01000064">
    <property type="protein sequence ID" value="ESP87010.1"/>
    <property type="molecule type" value="Genomic_DNA"/>
</dbReference>
<evidence type="ECO:0000256" key="6">
    <source>
        <dbReference type="ARBA" id="ARBA00022840"/>
    </source>
</evidence>
<proteinExistence type="predicted"/>
<dbReference type="GO" id="GO:0005524">
    <property type="term" value="F:ATP binding"/>
    <property type="evidence" value="ECO:0007669"/>
    <property type="project" value="UniProtKB-KW"/>
</dbReference>
<dbReference type="GO" id="GO:0016887">
    <property type="term" value="F:ATP hydrolysis activity"/>
    <property type="evidence" value="ECO:0007669"/>
    <property type="project" value="InterPro"/>
</dbReference>
<evidence type="ECO:0000259" key="10">
    <source>
        <dbReference type="PROSITE" id="PS50893"/>
    </source>
</evidence>
<keyword evidence="12" id="KW-1185">Reference proteome</keyword>
<evidence type="ECO:0000256" key="3">
    <source>
        <dbReference type="ARBA" id="ARBA00022475"/>
    </source>
</evidence>
<dbReference type="CDD" id="cd03257">
    <property type="entry name" value="ABC_NikE_OppD_transporters"/>
    <property type="match status" value="1"/>
</dbReference>
<dbReference type="eggNOG" id="arCOG00181">
    <property type="taxonomic scope" value="Archaea"/>
</dbReference>
<keyword evidence="3" id="KW-1003">Cell membrane</keyword>
<dbReference type="SMART" id="SM00382">
    <property type="entry name" value="AAA"/>
    <property type="match status" value="1"/>
</dbReference>
<feature type="domain" description="ABC transporter" evidence="10">
    <location>
        <begin position="29"/>
        <end position="280"/>
    </location>
</feature>
<dbReference type="Gene3D" id="3.40.50.300">
    <property type="entry name" value="P-loop containing nucleotide triphosphate hydrolases"/>
    <property type="match status" value="1"/>
</dbReference>
<organism evidence="11 12">
    <name type="scientific">Candidatus Halobonum tyrrellensis G22</name>
    <dbReference type="NCBI Taxonomy" id="1324957"/>
    <lineage>
        <taxon>Archaea</taxon>
        <taxon>Methanobacteriati</taxon>
        <taxon>Methanobacteriota</taxon>
        <taxon>Stenosarchaea group</taxon>
        <taxon>Halobacteria</taxon>
        <taxon>Halobacteriales</taxon>
        <taxon>Haloferacaceae</taxon>
        <taxon>Candidatus Halobonum</taxon>
    </lineage>
</organism>
<dbReference type="Pfam" id="PF08352">
    <property type="entry name" value="oligo_HPY"/>
    <property type="match status" value="1"/>
</dbReference>
<name>V4H8H4_9EURY</name>
<dbReference type="InterPro" id="IPR027417">
    <property type="entry name" value="P-loop_NTPase"/>
</dbReference>
<dbReference type="GO" id="GO:0015833">
    <property type="term" value="P:peptide transport"/>
    <property type="evidence" value="ECO:0007669"/>
    <property type="project" value="InterPro"/>
</dbReference>
<dbReference type="PROSITE" id="PS50893">
    <property type="entry name" value="ABC_TRANSPORTER_2"/>
    <property type="match status" value="1"/>
</dbReference>
<dbReference type="PATRIC" id="fig|1324957.4.peg.3219"/>
<dbReference type="FunFam" id="3.40.50.300:FF:000016">
    <property type="entry name" value="Oligopeptide ABC transporter ATP-binding component"/>
    <property type="match status" value="1"/>
</dbReference>
<dbReference type="Pfam" id="PF00005">
    <property type="entry name" value="ABC_tran"/>
    <property type="match status" value="1"/>
</dbReference>
<gene>
    <name evidence="11" type="ORF">K933_15862</name>
</gene>
<dbReference type="InterPro" id="IPR003593">
    <property type="entry name" value="AAA+_ATPase"/>
</dbReference>
<evidence type="ECO:0000313" key="12">
    <source>
        <dbReference type="Proteomes" id="UP000017840"/>
    </source>
</evidence>
<feature type="region of interest" description="Disordered" evidence="9">
    <location>
        <begin position="1"/>
        <end position="22"/>
    </location>
</feature>
<dbReference type="STRING" id="1324957.K933_15862"/>
<evidence type="ECO:0000256" key="7">
    <source>
        <dbReference type="ARBA" id="ARBA00022967"/>
    </source>
</evidence>
<evidence type="ECO:0000256" key="1">
    <source>
        <dbReference type="ARBA" id="ARBA00004202"/>
    </source>
</evidence>
<evidence type="ECO:0000256" key="8">
    <source>
        <dbReference type="ARBA" id="ARBA00023136"/>
    </source>
</evidence>
<evidence type="ECO:0000256" key="4">
    <source>
        <dbReference type="ARBA" id="ARBA00022519"/>
    </source>
</evidence>
<dbReference type="PANTHER" id="PTHR43297">
    <property type="entry name" value="OLIGOPEPTIDE TRANSPORT ATP-BINDING PROTEIN APPD"/>
    <property type="match status" value="1"/>
</dbReference>
<evidence type="ECO:0000256" key="9">
    <source>
        <dbReference type="SAM" id="MobiDB-lite"/>
    </source>
</evidence>
<comment type="caution">
    <text evidence="11">The sequence shown here is derived from an EMBL/GenBank/DDBJ whole genome shotgun (WGS) entry which is preliminary data.</text>
</comment>